<dbReference type="PRINTS" id="PR00095">
    <property type="entry name" value="ANTSNTHASEI"/>
</dbReference>
<evidence type="ECO:0000313" key="3">
    <source>
        <dbReference type="Proteomes" id="UP000654401"/>
    </source>
</evidence>
<evidence type="ECO:0000313" key="2">
    <source>
        <dbReference type="EMBL" id="MBC8518909.1"/>
    </source>
</evidence>
<dbReference type="Pfam" id="PF00425">
    <property type="entry name" value="Chorismate_bind"/>
    <property type="match status" value="1"/>
</dbReference>
<comment type="caution">
    <text evidence="2">The sequence shown here is derived from an EMBL/GenBank/DDBJ whole genome shotgun (WGS) entry which is preliminary data.</text>
</comment>
<protein>
    <submittedName>
        <fullName evidence="2">Aminodeoxychorismate synthase component I</fullName>
    </submittedName>
</protein>
<dbReference type="NCBIfam" id="NF006563">
    <property type="entry name" value="PRK09070.1"/>
    <property type="match status" value="1"/>
</dbReference>
<feature type="domain" description="Chorismate-utilising enzyme C-terminal" evidence="1">
    <location>
        <begin position="172"/>
        <end position="425"/>
    </location>
</feature>
<dbReference type="GO" id="GO:0000162">
    <property type="term" value="P:L-tryptophan biosynthetic process"/>
    <property type="evidence" value="ECO:0007669"/>
    <property type="project" value="TreeGrafter"/>
</dbReference>
<proteinExistence type="predicted"/>
<dbReference type="SUPFAM" id="SSF56322">
    <property type="entry name" value="ADC synthase"/>
    <property type="match status" value="1"/>
</dbReference>
<name>A0A8J6TMN5_9GAMM</name>
<evidence type="ECO:0000259" key="1">
    <source>
        <dbReference type="Pfam" id="PF00425"/>
    </source>
</evidence>
<reference evidence="2 3" key="1">
    <citation type="submission" date="2020-08" db="EMBL/GenBank/DDBJ databases">
        <title>Bridging the membrane lipid divide: bacteria of the FCB group superphylum have the potential to synthesize archaeal ether lipids.</title>
        <authorList>
            <person name="Villanueva L."/>
            <person name="Von Meijenfeldt F.A.B."/>
            <person name="Westbye A.B."/>
            <person name="Yadav S."/>
            <person name="Hopmans E.C."/>
            <person name="Dutilh B.E."/>
            <person name="Sinninghe Damste J.S."/>
        </authorList>
    </citation>
    <scope>NUCLEOTIDE SEQUENCE [LARGE SCALE GENOMIC DNA]</scope>
    <source>
        <strain evidence="2">NIOZ-UU100</strain>
    </source>
</reference>
<dbReference type="PANTHER" id="PTHR11236">
    <property type="entry name" value="AMINOBENZOATE/ANTHRANILATE SYNTHASE"/>
    <property type="match status" value="1"/>
</dbReference>
<dbReference type="InterPro" id="IPR005801">
    <property type="entry name" value="ADC_synthase"/>
</dbReference>
<dbReference type="AlphaFoldDB" id="A0A8J6TMN5"/>
<accession>A0A8J6TMN5</accession>
<sequence length="437" mass="48418">MIDLLALHAVNPERYPYLLESAASGSGAQWDILFAFPEEIIRVEDEGFLAALDRAWARARCRFDNGADSELPFRGGWFLFLDYELAHEIEPVLSRCATSSGNTSPSSQAYATHIPAAILQEHSTGRIHFVDEDGELTERVKLMQEDLSNLKPLHHPAAKIVPATISEESPGKFLDGVERIKHYIVEGDVFQVNLSRKWQGELSESVEPYQIYQRLRESNPAPFAGLALQDDMAVISSSPERLIKVTNGVAETRPIAGTHPRSRELGEDEKLSERLLAHPKEQAEHIMLIDLERNDLGRVCQPGTIKVDELMVLESYAHVHHIVSNIGGELRDGITPGDVIRALFPGGTITGCPKVRCMEIIDELEPEPRGAYTGSFGYLNHNGDMDLNILIRTITQEGNTLSLRAGAGIVHDSIPQRELEETRAKARGMLMALGVEP</sequence>
<dbReference type="Proteomes" id="UP000654401">
    <property type="component" value="Unassembled WGS sequence"/>
</dbReference>
<dbReference type="Gene3D" id="3.60.120.10">
    <property type="entry name" value="Anthranilate synthase"/>
    <property type="match status" value="1"/>
</dbReference>
<dbReference type="PANTHER" id="PTHR11236:SF9">
    <property type="entry name" value="ANTHRANILATE SYNTHASE COMPONENT 1"/>
    <property type="match status" value="1"/>
</dbReference>
<dbReference type="EMBL" id="JACNFK010000011">
    <property type="protein sequence ID" value="MBC8518909.1"/>
    <property type="molecule type" value="Genomic_DNA"/>
</dbReference>
<organism evidence="2 3">
    <name type="scientific">Candidatus Thiopontia autotrophica</name>
    <dbReference type="NCBI Taxonomy" id="2841688"/>
    <lineage>
        <taxon>Bacteria</taxon>
        <taxon>Pseudomonadati</taxon>
        <taxon>Pseudomonadota</taxon>
        <taxon>Gammaproteobacteria</taxon>
        <taxon>Candidatus Thiopontia</taxon>
    </lineage>
</organism>
<dbReference type="InterPro" id="IPR019999">
    <property type="entry name" value="Anth_synth_I-like"/>
</dbReference>
<gene>
    <name evidence="2" type="ORF">H8D24_00685</name>
</gene>
<dbReference type="InterPro" id="IPR015890">
    <property type="entry name" value="Chorismate_C"/>
</dbReference>